<evidence type="ECO:0000259" key="13">
    <source>
        <dbReference type="PROSITE" id="PS50261"/>
    </source>
</evidence>
<proteinExistence type="inferred from homology"/>
<dbReference type="InterPro" id="IPR017983">
    <property type="entry name" value="GPCR_2_secretin-like_CS"/>
</dbReference>
<feature type="domain" description="G-protein coupled receptors family 2 profile 1" evidence="12">
    <location>
        <begin position="151"/>
        <end position="239"/>
    </location>
</feature>
<dbReference type="InterPro" id="IPR000832">
    <property type="entry name" value="GPCR_2_secretin-like"/>
</dbReference>
<feature type="transmembrane region" description="Helical" evidence="11">
    <location>
        <begin position="338"/>
        <end position="357"/>
    </location>
</feature>
<dbReference type="PANTHER" id="PTHR45620:SF42">
    <property type="entry name" value="G-PROTEIN COUPLED RECEPTOR SEB-2"/>
    <property type="match status" value="1"/>
</dbReference>
<dbReference type="STRING" id="126957.T1JCW9"/>
<keyword evidence="6" id="KW-0297">G-protein coupled receptor</keyword>
<evidence type="ECO:0000256" key="7">
    <source>
        <dbReference type="ARBA" id="ARBA00023136"/>
    </source>
</evidence>
<dbReference type="Gene3D" id="1.20.1070.10">
    <property type="entry name" value="Rhodopsin 7-helix transmembrane proteins"/>
    <property type="match status" value="1"/>
</dbReference>
<keyword evidence="9" id="KW-0325">Glycoprotein</keyword>
<dbReference type="EnsemblMetazoa" id="SMAR011639-RA">
    <property type="protein sequence ID" value="SMAR011639-PA"/>
    <property type="gene ID" value="SMAR011639"/>
</dbReference>
<dbReference type="Proteomes" id="UP000014500">
    <property type="component" value="Unassembled WGS sequence"/>
</dbReference>
<organism evidence="14 15">
    <name type="scientific">Strigamia maritima</name>
    <name type="common">European centipede</name>
    <name type="synonym">Geophilus maritimus</name>
    <dbReference type="NCBI Taxonomy" id="126957"/>
    <lineage>
        <taxon>Eukaryota</taxon>
        <taxon>Metazoa</taxon>
        <taxon>Ecdysozoa</taxon>
        <taxon>Arthropoda</taxon>
        <taxon>Myriapoda</taxon>
        <taxon>Chilopoda</taxon>
        <taxon>Pleurostigmophora</taxon>
        <taxon>Geophilomorpha</taxon>
        <taxon>Linotaeniidae</taxon>
        <taxon>Strigamia</taxon>
    </lineage>
</organism>
<evidence type="ECO:0000256" key="8">
    <source>
        <dbReference type="ARBA" id="ARBA00023170"/>
    </source>
</evidence>
<dbReference type="Pfam" id="PF00002">
    <property type="entry name" value="7tm_2"/>
    <property type="match status" value="1"/>
</dbReference>
<evidence type="ECO:0000256" key="1">
    <source>
        <dbReference type="ARBA" id="ARBA00004651"/>
    </source>
</evidence>
<dbReference type="GO" id="GO:0007188">
    <property type="term" value="P:adenylate cyclase-modulating G protein-coupled receptor signaling pathway"/>
    <property type="evidence" value="ECO:0007669"/>
    <property type="project" value="TreeGrafter"/>
</dbReference>
<evidence type="ECO:0000259" key="12">
    <source>
        <dbReference type="PROSITE" id="PS50227"/>
    </source>
</evidence>
<dbReference type="OMA" id="QWTSCCS"/>
<feature type="transmembrane region" description="Helical" evidence="11">
    <location>
        <begin position="246"/>
        <end position="265"/>
    </location>
</feature>
<dbReference type="SMART" id="SM00008">
    <property type="entry name" value="HormR"/>
    <property type="match status" value="1"/>
</dbReference>
<dbReference type="InterPro" id="IPR036445">
    <property type="entry name" value="GPCR_2_extracell_dom_sf"/>
</dbReference>
<dbReference type="SUPFAM" id="SSF111418">
    <property type="entry name" value="Hormone receptor domain"/>
    <property type="match status" value="1"/>
</dbReference>
<evidence type="ECO:0000256" key="5">
    <source>
        <dbReference type="ARBA" id="ARBA00022989"/>
    </source>
</evidence>
<comment type="similarity">
    <text evidence="2">Belongs to the G-protein coupled receptor 2 family.</text>
</comment>
<feature type="transmembrane region" description="Helical" evidence="11">
    <location>
        <begin position="364"/>
        <end position="387"/>
    </location>
</feature>
<comment type="subcellular location">
    <subcellularLocation>
        <location evidence="1">Cell membrane</location>
        <topology evidence="1">Multi-pass membrane protein</topology>
    </subcellularLocation>
</comment>
<evidence type="ECO:0008006" key="16">
    <source>
        <dbReference type="Google" id="ProtNLM"/>
    </source>
</evidence>
<evidence type="ECO:0000313" key="15">
    <source>
        <dbReference type="Proteomes" id="UP000014500"/>
    </source>
</evidence>
<evidence type="ECO:0000256" key="6">
    <source>
        <dbReference type="ARBA" id="ARBA00023040"/>
    </source>
</evidence>
<keyword evidence="7 11" id="KW-0472">Membrane</keyword>
<keyword evidence="4 11" id="KW-0812">Transmembrane</keyword>
<feature type="transmembrane region" description="Helical" evidence="11">
    <location>
        <begin position="286"/>
        <end position="305"/>
    </location>
</feature>
<dbReference type="PROSITE" id="PS50261">
    <property type="entry name" value="G_PROTEIN_RECEP_F2_4"/>
    <property type="match status" value="1"/>
</dbReference>
<dbReference type="PANTHER" id="PTHR45620">
    <property type="entry name" value="PDF RECEPTOR-LIKE PROTEIN-RELATED"/>
    <property type="match status" value="1"/>
</dbReference>
<dbReference type="PRINTS" id="PR00249">
    <property type="entry name" value="GPCRSECRETIN"/>
</dbReference>
<dbReference type="AlphaFoldDB" id="T1JCW9"/>
<dbReference type="eggNOG" id="KOG4564">
    <property type="taxonomic scope" value="Eukaryota"/>
</dbReference>
<keyword evidence="3" id="KW-1003">Cell membrane</keyword>
<dbReference type="PROSITE" id="PS00649">
    <property type="entry name" value="G_PROTEIN_RECEP_F2_1"/>
    <property type="match status" value="1"/>
</dbReference>
<keyword evidence="5 11" id="KW-1133">Transmembrane helix</keyword>
<reference evidence="14" key="2">
    <citation type="submission" date="2015-02" db="UniProtKB">
        <authorList>
            <consortium name="EnsemblMetazoa"/>
        </authorList>
    </citation>
    <scope>IDENTIFICATION</scope>
</reference>
<feature type="domain" description="G-protein coupled receptors family 2 profile 2" evidence="13">
    <location>
        <begin position="244"/>
        <end position="491"/>
    </location>
</feature>
<feature type="transmembrane region" description="Helical" evidence="11">
    <location>
        <begin position="447"/>
        <end position="467"/>
    </location>
</feature>
<dbReference type="CDD" id="cd15041">
    <property type="entry name" value="7tmB1_hormone_R"/>
    <property type="match status" value="1"/>
</dbReference>
<dbReference type="Gene3D" id="4.10.1240.10">
    <property type="entry name" value="GPCR, family 2, extracellular hormone receptor domain"/>
    <property type="match status" value="1"/>
</dbReference>
<feature type="transmembrane region" description="Helical" evidence="11">
    <location>
        <begin position="407"/>
        <end position="426"/>
    </location>
</feature>
<evidence type="ECO:0000313" key="14">
    <source>
        <dbReference type="EnsemblMetazoa" id="SMAR011639-PA"/>
    </source>
</evidence>
<dbReference type="HOGENOM" id="CLU_002753_4_2_1"/>
<accession>T1JCW9</accession>
<name>T1JCW9_STRMM</name>
<dbReference type="EMBL" id="JH432085">
    <property type="status" value="NOT_ANNOTATED_CDS"/>
    <property type="molecule type" value="Genomic_DNA"/>
</dbReference>
<dbReference type="InterPro" id="IPR050332">
    <property type="entry name" value="GPCR_2"/>
</dbReference>
<dbReference type="Pfam" id="PF02793">
    <property type="entry name" value="HRM"/>
    <property type="match status" value="1"/>
</dbReference>
<dbReference type="PhylomeDB" id="T1JCW9"/>
<keyword evidence="10" id="KW-0807">Transducer</keyword>
<evidence type="ECO:0000256" key="4">
    <source>
        <dbReference type="ARBA" id="ARBA00022692"/>
    </source>
</evidence>
<protein>
    <recommendedName>
        <fullName evidence="16">G-protein coupled receptors family 2 profile 2 domain-containing protein</fullName>
    </recommendedName>
</protein>
<sequence>MYNSVHPYSVQRATCNVQGDFITIVLVAAASNLTNESFRPHLCRTVLNRQGRFCTVEDFARLTCLLCYLFLPEQVIPVDRKFMVCKGTEYRQNCTHISLCAPHLLKNGTTTYTKLAPEAYDLSDSESDIYRTFLKQSDTQQLHLCCRNAVECCSFMLSEPSISTDAVVCPRTWDGWQCFNDTRTNQSSEVSCPEHIYFGGERPVCPIKFKRSCEHPGHWPYFPKTQFEWTDYSSCVAKDTDTTRHYTHLAAYGVSLLALAPALTVSLRFTLCRQLRVPRITMHKNLFISIFINGIVFIIFKYLLILQPLVSSDRWLTEGTVGCKFLYVLTKYSRTSNYMWMFCEGLYLHKLIVAAFAEQKNLIIYYLIGWGFPIIPASVYSILMLFYGDSAKSGCWYAPSEGYEWVFHVPSLLSLALNVIFLCNIIRVLIIKLRATNTNEPSQYKKAVRATFVLVPLFGVHFVITIHKPSTGPCTWLEAYYYVNYLLDGLQ</sequence>
<dbReference type="GO" id="GO:0007166">
    <property type="term" value="P:cell surface receptor signaling pathway"/>
    <property type="evidence" value="ECO:0007669"/>
    <property type="project" value="InterPro"/>
</dbReference>
<dbReference type="GO" id="GO:0005886">
    <property type="term" value="C:plasma membrane"/>
    <property type="evidence" value="ECO:0007669"/>
    <property type="project" value="UniProtKB-SubCell"/>
</dbReference>
<reference evidence="15" key="1">
    <citation type="submission" date="2011-05" db="EMBL/GenBank/DDBJ databases">
        <authorList>
            <person name="Richards S.R."/>
            <person name="Qu J."/>
            <person name="Jiang H."/>
            <person name="Jhangiani S.N."/>
            <person name="Agravi P."/>
            <person name="Goodspeed R."/>
            <person name="Gross S."/>
            <person name="Mandapat C."/>
            <person name="Jackson L."/>
            <person name="Mathew T."/>
            <person name="Pu L."/>
            <person name="Thornton R."/>
            <person name="Saada N."/>
            <person name="Wilczek-Boney K.B."/>
            <person name="Lee S."/>
            <person name="Kovar C."/>
            <person name="Wu Y."/>
            <person name="Scherer S.E."/>
            <person name="Worley K.C."/>
            <person name="Muzny D.M."/>
            <person name="Gibbs R."/>
        </authorList>
    </citation>
    <scope>NUCLEOTIDE SEQUENCE</scope>
    <source>
        <strain evidence="15">Brora</strain>
    </source>
</reference>
<keyword evidence="15" id="KW-1185">Reference proteome</keyword>
<dbReference type="PROSITE" id="PS50227">
    <property type="entry name" value="G_PROTEIN_RECEP_F2_3"/>
    <property type="match status" value="1"/>
</dbReference>
<evidence type="ECO:0000256" key="2">
    <source>
        <dbReference type="ARBA" id="ARBA00005314"/>
    </source>
</evidence>
<evidence type="ECO:0000256" key="9">
    <source>
        <dbReference type="ARBA" id="ARBA00023180"/>
    </source>
</evidence>
<evidence type="ECO:0000256" key="3">
    <source>
        <dbReference type="ARBA" id="ARBA00022475"/>
    </source>
</evidence>
<dbReference type="GO" id="GO:0008528">
    <property type="term" value="F:G protein-coupled peptide receptor activity"/>
    <property type="evidence" value="ECO:0007669"/>
    <property type="project" value="TreeGrafter"/>
</dbReference>
<dbReference type="InterPro" id="IPR017981">
    <property type="entry name" value="GPCR_2-like_7TM"/>
</dbReference>
<dbReference type="InterPro" id="IPR001879">
    <property type="entry name" value="GPCR_2_extracellular_dom"/>
</dbReference>
<keyword evidence="8" id="KW-0675">Receptor</keyword>
<evidence type="ECO:0000256" key="10">
    <source>
        <dbReference type="ARBA" id="ARBA00023224"/>
    </source>
</evidence>
<evidence type="ECO:0000256" key="11">
    <source>
        <dbReference type="SAM" id="Phobius"/>
    </source>
</evidence>